<dbReference type="AlphaFoldDB" id="A0A409V8C8"/>
<evidence type="ECO:0000256" key="1">
    <source>
        <dbReference type="SAM" id="MobiDB-lite"/>
    </source>
</evidence>
<dbReference type="Proteomes" id="UP000284842">
    <property type="component" value="Unassembled WGS sequence"/>
</dbReference>
<feature type="compositionally biased region" description="Low complexity" evidence="1">
    <location>
        <begin position="243"/>
        <end position="271"/>
    </location>
</feature>
<proteinExistence type="predicted"/>
<dbReference type="InParanoid" id="A0A409V8C8"/>
<reference evidence="2 3" key="1">
    <citation type="journal article" date="2018" name="Evol. Lett.">
        <title>Horizontal gene cluster transfer increased hallucinogenic mushroom diversity.</title>
        <authorList>
            <person name="Reynolds H.T."/>
            <person name="Vijayakumar V."/>
            <person name="Gluck-Thaler E."/>
            <person name="Korotkin H.B."/>
            <person name="Matheny P.B."/>
            <person name="Slot J.C."/>
        </authorList>
    </citation>
    <scope>NUCLEOTIDE SEQUENCE [LARGE SCALE GENOMIC DNA]</scope>
    <source>
        <strain evidence="2 3">2629</strain>
    </source>
</reference>
<accession>A0A409V8C8</accession>
<dbReference type="EMBL" id="NHTK01006137">
    <property type="protein sequence ID" value="PPQ62772.1"/>
    <property type="molecule type" value="Genomic_DNA"/>
</dbReference>
<sequence length="292" mass="30051">MCVTVQSAPNLARPLEARQGEIVVLSPPPTTSGRRRFRIIDLEDQTSFFQIQLNGDFTLFEATPGTAPFEKFTARLQSAQQKLQRLLNNGSLDDPEPLSTASPIPLPTSTSSPLPPTSLPSETLTPTGGAETTEVLTVPSSSSSDPFTVTSDPPPTSTSVAVVVVISDATTQAQDVTVPVTVLPSDTISPSTQIVTTEAPAPTPDVPTSTLLSSSVVISPGNSAPPPRSTVTIDAASTPPPSSSRTSASSPDTASTAAFPAQTSAAAPEATISRAETTSQIFTRPGVSGSSR</sequence>
<dbReference type="STRING" id="181874.A0A409V8C8"/>
<dbReference type="OrthoDB" id="10659679at2759"/>
<feature type="compositionally biased region" description="Polar residues" evidence="1">
    <location>
        <begin position="274"/>
        <end position="292"/>
    </location>
</feature>
<comment type="caution">
    <text evidence="2">The sequence shown here is derived from an EMBL/GenBank/DDBJ whole genome shotgun (WGS) entry which is preliminary data.</text>
</comment>
<keyword evidence="3" id="KW-1185">Reference proteome</keyword>
<evidence type="ECO:0000313" key="3">
    <source>
        <dbReference type="Proteomes" id="UP000284842"/>
    </source>
</evidence>
<feature type="region of interest" description="Disordered" evidence="1">
    <location>
        <begin position="217"/>
        <end position="292"/>
    </location>
</feature>
<feature type="compositionally biased region" description="Low complexity" evidence="1">
    <location>
        <begin position="97"/>
        <end position="112"/>
    </location>
</feature>
<organism evidence="2 3">
    <name type="scientific">Panaeolus cyanescens</name>
    <dbReference type="NCBI Taxonomy" id="181874"/>
    <lineage>
        <taxon>Eukaryota</taxon>
        <taxon>Fungi</taxon>
        <taxon>Dikarya</taxon>
        <taxon>Basidiomycota</taxon>
        <taxon>Agaricomycotina</taxon>
        <taxon>Agaricomycetes</taxon>
        <taxon>Agaricomycetidae</taxon>
        <taxon>Agaricales</taxon>
        <taxon>Agaricineae</taxon>
        <taxon>Galeropsidaceae</taxon>
        <taxon>Panaeolus</taxon>
    </lineage>
</organism>
<evidence type="ECO:0000313" key="2">
    <source>
        <dbReference type="EMBL" id="PPQ62772.1"/>
    </source>
</evidence>
<feature type="compositionally biased region" description="Low complexity" evidence="1">
    <location>
        <begin position="119"/>
        <end position="156"/>
    </location>
</feature>
<protein>
    <submittedName>
        <fullName evidence="2">Uncharacterized protein</fullName>
    </submittedName>
</protein>
<name>A0A409V8C8_9AGAR</name>
<feature type="region of interest" description="Disordered" evidence="1">
    <location>
        <begin position="89"/>
        <end position="156"/>
    </location>
</feature>
<gene>
    <name evidence="2" type="ORF">CVT24_000466</name>
</gene>